<sequence length="183" mass="20306">MNGADQSTAFPQTLRNSTLGTYETELGRQFKTSKLLDRELQKSFIRHDSTLGPFDRWRNPPPKLEAASLEDIMNAVATSEQNELQGILPPAVVIPQGQHDAQSQTSSQASGSGVSSHSESSAYSFASKNSQGSFIQFHSGQSRRRRRRRTKPTSAATKPKKSSTRKRIFQCTFCTDAFATKYD</sequence>
<evidence type="ECO:0000313" key="2">
    <source>
        <dbReference type="EMBL" id="RAL12423.1"/>
    </source>
</evidence>
<evidence type="ECO:0000256" key="1">
    <source>
        <dbReference type="SAM" id="MobiDB-lite"/>
    </source>
</evidence>
<dbReference type="Proteomes" id="UP000248961">
    <property type="component" value="Unassembled WGS sequence"/>
</dbReference>
<organism evidence="2 3">
    <name type="scientific">Aspergillus homomorphus (strain CBS 101889)</name>
    <dbReference type="NCBI Taxonomy" id="1450537"/>
    <lineage>
        <taxon>Eukaryota</taxon>
        <taxon>Fungi</taxon>
        <taxon>Dikarya</taxon>
        <taxon>Ascomycota</taxon>
        <taxon>Pezizomycotina</taxon>
        <taxon>Eurotiomycetes</taxon>
        <taxon>Eurotiomycetidae</taxon>
        <taxon>Eurotiales</taxon>
        <taxon>Aspergillaceae</taxon>
        <taxon>Aspergillus</taxon>
        <taxon>Aspergillus subgen. Circumdati</taxon>
    </lineage>
</organism>
<dbReference type="VEuPathDB" id="FungiDB:BO97DRAFT_56632"/>
<feature type="region of interest" description="Disordered" evidence="1">
    <location>
        <begin position="1"/>
        <end position="23"/>
    </location>
</feature>
<evidence type="ECO:0000313" key="3">
    <source>
        <dbReference type="Proteomes" id="UP000248961"/>
    </source>
</evidence>
<dbReference type="STRING" id="1450537.A0A395HYG0"/>
<reference evidence="2 3" key="1">
    <citation type="submission" date="2018-02" db="EMBL/GenBank/DDBJ databases">
        <title>The genomes of Aspergillus section Nigri reveals drivers in fungal speciation.</title>
        <authorList>
            <consortium name="DOE Joint Genome Institute"/>
            <person name="Vesth T.C."/>
            <person name="Nybo J."/>
            <person name="Theobald S."/>
            <person name="Brandl J."/>
            <person name="Frisvad J.C."/>
            <person name="Nielsen K.F."/>
            <person name="Lyhne E.K."/>
            <person name="Kogle M.E."/>
            <person name="Kuo A."/>
            <person name="Riley R."/>
            <person name="Clum A."/>
            <person name="Nolan M."/>
            <person name="Lipzen A."/>
            <person name="Salamov A."/>
            <person name="Henrissat B."/>
            <person name="Wiebenga A."/>
            <person name="De vries R.P."/>
            <person name="Grigoriev I.V."/>
            <person name="Mortensen U.H."/>
            <person name="Andersen M.R."/>
            <person name="Baker S.E."/>
        </authorList>
    </citation>
    <scope>NUCLEOTIDE SEQUENCE [LARGE SCALE GENOMIC DNA]</scope>
    <source>
        <strain evidence="2 3">CBS 101889</strain>
    </source>
</reference>
<dbReference type="GeneID" id="37205201"/>
<feature type="compositionally biased region" description="Polar residues" evidence="1">
    <location>
        <begin position="1"/>
        <end position="21"/>
    </location>
</feature>
<evidence type="ECO:0008006" key="4">
    <source>
        <dbReference type="Google" id="ProtNLM"/>
    </source>
</evidence>
<keyword evidence="3" id="KW-1185">Reference proteome</keyword>
<name>A0A395HYG0_ASPHC</name>
<dbReference type="RefSeq" id="XP_025551577.1">
    <property type="nucleotide sequence ID" value="XM_025700912.1"/>
</dbReference>
<proteinExistence type="predicted"/>
<protein>
    <recommendedName>
        <fullName evidence="4">C2H2-type domain-containing protein</fullName>
    </recommendedName>
</protein>
<accession>A0A395HYG0</accession>
<feature type="region of interest" description="Disordered" evidence="1">
    <location>
        <begin position="95"/>
        <end position="166"/>
    </location>
</feature>
<dbReference type="EMBL" id="KZ824283">
    <property type="protein sequence ID" value="RAL12423.1"/>
    <property type="molecule type" value="Genomic_DNA"/>
</dbReference>
<dbReference type="AlphaFoldDB" id="A0A395HYG0"/>
<feature type="compositionally biased region" description="Low complexity" evidence="1">
    <location>
        <begin position="101"/>
        <end position="131"/>
    </location>
</feature>
<gene>
    <name evidence="2" type="ORF">BO97DRAFT_56632</name>
</gene>
<feature type="compositionally biased region" description="Basic residues" evidence="1">
    <location>
        <begin position="141"/>
        <end position="151"/>
    </location>
</feature>